<protein>
    <recommendedName>
        <fullName evidence="4">Increased loss of mitochondrial DNA protein 1</fullName>
    </recommendedName>
</protein>
<dbReference type="Pfam" id="PF10311">
    <property type="entry name" value="Ilm1"/>
    <property type="match status" value="1"/>
</dbReference>
<dbReference type="OrthoDB" id="5299849at2759"/>
<gene>
    <name evidence="3" type="ORF">K489DRAFT_408798</name>
</gene>
<evidence type="ECO:0000313" key="3">
    <source>
        <dbReference type="RefSeq" id="XP_033461455.1"/>
    </source>
</evidence>
<accession>A0A6J3M9W7</accession>
<organism evidence="3">
    <name type="scientific">Dissoconium aciculare CBS 342.82</name>
    <dbReference type="NCBI Taxonomy" id="1314786"/>
    <lineage>
        <taxon>Eukaryota</taxon>
        <taxon>Fungi</taxon>
        <taxon>Dikarya</taxon>
        <taxon>Ascomycota</taxon>
        <taxon>Pezizomycotina</taxon>
        <taxon>Dothideomycetes</taxon>
        <taxon>Dothideomycetidae</taxon>
        <taxon>Mycosphaerellales</taxon>
        <taxon>Dissoconiaceae</taxon>
        <taxon>Dissoconium</taxon>
    </lineage>
</organism>
<dbReference type="AlphaFoldDB" id="A0A6J3M9W7"/>
<keyword evidence="1" id="KW-1133">Transmembrane helix</keyword>
<keyword evidence="2" id="KW-1185">Reference proteome</keyword>
<keyword evidence="1" id="KW-0472">Membrane</keyword>
<feature type="transmembrane region" description="Helical" evidence="1">
    <location>
        <begin position="144"/>
        <end position="163"/>
    </location>
</feature>
<reference evidence="3" key="1">
    <citation type="submission" date="2020-01" db="EMBL/GenBank/DDBJ databases">
        <authorList>
            <consortium name="DOE Joint Genome Institute"/>
            <person name="Haridas S."/>
            <person name="Albert R."/>
            <person name="Binder M."/>
            <person name="Bloem J."/>
            <person name="Labutti K."/>
            <person name="Salamov A."/>
            <person name="Andreopoulos B."/>
            <person name="Baker S.E."/>
            <person name="Barry K."/>
            <person name="Bills G."/>
            <person name="Bluhm B.H."/>
            <person name="Cannon C."/>
            <person name="Castanera R."/>
            <person name="Culley D.E."/>
            <person name="Daum C."/>
            <person name="Ezra D."/>
            <person name="Gonzalez J.B."/>
            <person name="Henrissat B."/>
            <person name="Kuo A."/>
            <person name="Liang C."/>
            <person name="Lipzen A."/>
            <person name="Lutzoni F."/>
            <person name="Magnuson J."/>
            <person name="Mondo S."/>
            <person name="Nolan M."/>
            <person name="Ohm R."/>
            <person name="Pangilinan J."/>
            <person name="Park H.-J."/>
            <person name="Ramirez L."/>
            <person name="Alfaro M."/>
            <person name="Sun H."/>
            <person name="Tritt A."/>
            <person name="Yoshinaga Y."/>
            <person name="Zwiers L.-H."/>
            <person name="Turgeon B.G."/>
            <person name="Goodwin S.B."/>
            <person name="Spatafora J.W."/>
            <person name="Crous P.W."/>
            <person name="Grigoriev I.V."/>
        </authorList>
    </citation>
    <scope>NUCLEOTIDE SEQUENCE</scope>
    <source>
        <strain evidence="3">CBS 342.82</strain>
    </source>
</reference>
<dbReference type="InterPro" id="IPR018815">
    <property type="entry name" value="Incr_loss_mito_DNA_1"/>
</dbReference>
<feature type="transmembrane region" description="Helical" evidence="1">
    <location>
        <begin position="95"/>
        <end position="116"/>
    </location>
</feature>
<dbReference type="RefSeq" id="XP_033461455.1">
    <property type="nucleotide sequence ID" value="XM_033607522.1"/>
</dbReference>
<evidence type="ECO:0000313" key="2">
    <source>
        <dbReference type="Proteomes" id="UP000504637"/>
    </source>
</evidence>
<name>A0A6J3M9W7_9PEZI</name>
<proteinExistence type="predicted"/>
<dbReference type="GeneID" id="54365321"/>
<dbReference type="Proteomes" id="UP000504637">
    <property type="component" value="Unplaced"/>
</dbReference>
<reference evidence="3" key="3">
    <citation type="submission" date="2025-08" db="UniProtKB">
        <authorList>
            <consortium name="RefSeq"/>
        </authorList>
    </citation>
    <scope>IDENTIFICATION</scope>
    <source>
        <strain evidence="3">CBS 342.82</strain>
    </source>
</reference>
<evidence type="ECO:0000256" key="1">
    <source>
        <dbReference type="SAM" id="Phobius"/>
    </source>
</evidence>
<evidence type="ECO:0008006" key="4">
    <source>
        <dbReference type="Google" id="ProtNLM"/>
    </source>
</evidence>
<sequence length="185" mass="20437">MAILSSLTLIRTLSLAHLIAAYYFLVAPRVVADNNIIFMLGESMQMQHPTSLDESSDASAFIAVLLAFISVTDLAATLPTATINPGDGEHATREYWLANVPIRLTFLFALTGYVYLFKEGGMLGVPEGLVESIVGPGDNLQNSLVFSFGFLEIAAWFWIFTNLRDERREAVAKRVQQMKSEEDSL</sequence>
<feature type="transmembrane region" description="Helical" evidence="1">
    <location>
        <begin position="60"/>
        <end position="83"/>
    </location>
</feature>
<reference evidence="3" key="2">
    <citation type="submission" date="2020-04" db="EMBL/GenBank/DDBJ databases">
        <authorList>
            <consortium name="NCBI Genome Project"/>
        </authorList>
    </citation>
    <scope>NUCLEOTIDE SEQUENCE</scope>
    <source>
        <strain evidence="3">CBS 342.82</strain>
    </source>
</reference>
<dbReference type="PANTHER" id="PTHR28029:SF1">
    <property type="entry name" value="PROTEIN ILM1"/>
    <property type="match status" value="1"/>
</dbReference>
<dbReference type="PANTHER" id="PTHR28029">
    <property type="entry name" value="PROTEIN ILM1"/>
    <property type="match status" value="1"/>
</dbReference>
<keyword evidence="1" id="KW-0812">Transmembrane</keyword>